<dbReference type="Gene3D" id="1.10.1330.10">
    <property type="entry name" value="Dockerin domain"/>
    <property type="match status" value="1"/>
</dbReference>
<protein>
    <submittedName>
        <fullName evidence="3">Leucine-rich repeat protein</fullName>
    </submittedName>
</protein>
<comment type="caution">
    <text evidence="3">The sequence shown here is derived from an EMBL/GenBank/DDBJ whole genome shotgun (WGS) entry which is preliminary data.</text>
</comment>
<evidence type="ECO:0000313" key="3">
    <source>
        <dbReference type="EMBL" id="MBC5726962.1"/>
    </source>
</evidence>
<gene>
    <name evidence="3" type="ORF">H8R91_00180</name>
</gene>
<dbReference type="InterPro" id="IPR053139">
    <property type="entry name" value="Surface_bspA-like"/>
</dbReference>
<evidence type="ECO:0000256" key="1">
    <source>
        <dbReference type="SAM" id="SignalP"/>
    </source>
</evidence>
<dbReference type="Pfam" id="PF00404">
    <property type="entry name" value="Dockerin_1"/>
    <property type="match status" value="1"/>
</dbReference>
<dbReference type="InterPro" id="IPR036439">
    <property type="entry name" value="Dockerin_dom_sf"/>
</dbReference>
<keyword evidence="1" id="KW-0732">Signal</keyword>
<evidence type="ECO:0000259" key="2">
    <source>
        <dbReference type="PROSITE" id="PS51766"/>
    </source>
</evidence>
<dbReference type="InterPro" id="IPR026906">
    <property type="entry name" value="LRR_5"/>
</dbReference>
<dbReference type="Proteomes" id="UP000636755">
    <property type="component" value="Unassembled WGS sequence"/>
</dbReference>
<dbReference type="Gene3D" id="3.80.10.10">
    <property type="entry name" value="Ribonuclease Inhibitor"/>
    <property type="match status" value="4"/>
</dbReference>
<dbReference type="InterPro" id="IPR002105">
    <property type="entry name" value="Dockerin_1_rpt"/>
</dbReference>
<dbReference type="EMBL" id="JACOPS010000001">
    <property type="protein sequence ID" value="MBC5726962.1"/>
    <property type="molecule type" value="Genomic_DNA"/>
</dbReference>
<dbReference type="CDD" id="cd14256">
    <property type="entry name" value="Dockerin_I"/>
    <property type="match status" value="1"/>
</dbReference>
<dbReference type="InterPro" id="IPR032675">
    <property type="entry name" value="LRR_dom_sf"/>
</dbReference>
<dbReference type="PANTHER" id="PTHR45661">
    <property type="entry name" value="SURFACE ANTIGEN"/>
    <property type="match status" value="1"/>
</dbReference>
<dbReference type="SUPFAM" id="SSF63446">
    <property type="entry name" value="Type I dockerin domain"/>
    <property type="match status" value="1"/>
</dbReference>
<dbReference type="RefSeq" id="WP_186934425.1">
    <property type="nucleotide sequence ID" value="NZ_JACOPS010000001.1"/>
</dbReference>
<accession>A0ABR7HHK9</accession>
<name>A0ABR7HHK9_9FIRM</name>
<organism evidence="3 4">
    <name type="scientific">Ruminococcus intestinalis</name>
    <dbReference type="NCBI Taxonomy" id="2763066"/>
    <lineage>
        <taxon>Bacteria</taxon>
        <taxon>Bacillati</taxon>
        <taxon>Bacillota</taxon>
        <taxon>Clostridia</taxon>
        <taxon>Eubacteriales</taxon>
        <taxon>Oscillospiraceae</taxon>
        <taxon>Ruminococcus</taxon>
    </lineage>
</organism>
<evidence type="ECO:0000313" key="4">
    <source>
        <dbReference type="Proteomes" id="UP000636755"/>
    </source>
</evidence>
<dbReference type="PANTHER" id="PTHR45661:SF3">
    <property type="entry name" value="IG-LIKE DOMAIN-CONTAINING PROTEIN"/>
    <property type="match status" value="1"/>
</dbReference>
<feature type="chain" id="PRO_5047050947" evidence="1">
    <location>
        <begin position="31"/>
        <end position="1376"/>
    </location>
</feature>
<keyword evidence="4" id="KW-1185">Reference proteome</keyword>
<dbReference type="PROSITE" id="PS51766">
    <property type="entry name" value="DOCKERIN"/>
    <property type="match status" value="1"/>
</dbReference>
<sequence>MKKYNKVMSIFLSIIIILSVLTSFSINVGAAENSNGNIVGEYYVVGLLKAVDPLSNNIKVDSKKYQATDNFDFNEAVKYLVERPDCSVVCKIVDEKVSEIYSEDDICRVDVTATTNPKALYAKNGKLNVSEFTININISYIIDGSYGFIPENVLKNMSVICNGVNIKANSDALNFGSTGFWWFKDNISELNDNSCFSITVGTSIDKSYTVYVNDDYKLKSANSIMNLETTVSYENKQINDTAQITVGSIDIVKEKTDKQQTTSENGKTVNRARQHVDQTAENALTFSGYIDGYLSLEQQKYIREVLYVWVADIFAALSSEYCEQNTKLQDLVYEKLGIDDSVLTSKFKTKAKFYFNVQTHIGKRTIEFELTLNNYSLGKKPSYAGFGNLNYKMYKKSDKNNIECQGTGMVSLTDMESFTQQLTKIANNQIKTIFKKTVGDDLDKIANYLTEGTMVEVLKNAGLLKGSFSDNVYNMLLSPTEHYLDLEVDCPVDVFIYNSDGDLVGRVVDNKIDTSYDEIYMFVSGEEKHIFLFDENYSVKIVGYDSGTMDYIVNEMSEDGSVVRKISYKNLNVVKGESYQAALPSASLQYPELYNPINAQGINVAPTNIDQIDLYNFKEDIEPWYSLKCGDNVYYERYENGFVRIYGEGAMHNYSLPDDKSPLTVAKYVMVDDGVTTVGDSAFTDSAVQYICIGNSVTSIGQYALYNCEKLKKITFGDSVNKIENWAFSYTNNISEFDVSENNQHYSSVDGVLFSKDKKELVKFTKPEATEYTIPDGVETIGIDAFGDYTNLKSITFPNSMTTIEDFAFDKCTNLENISIPDSVTYIGSNAFAGCKRFTDIIIPESLTYIGSFAFSNCTSLTTVNYNAVNCEKFSDKIYEGGYSFSPEHPFDGCTELKTINIGKKVETIPNCFLYGCDNITSIIIPNSVKKIGDYAFMHSSVENLEIPEFTTSIGDYAFAYSNFESSIPDSITYMGKGAFKECKKLVNVTIPKSVTSINGYTFYDCTNLERVIINKGVSTIDFQAFEGCSNLSSITVPDSITRIGVGAFEGCNNIKEIIIADGSQVVESQMIVSDTVETIVINDDVSECSVTAFESCYNLKNIEVSENNKNYSDIDGILFNKDKTEILCYPQSRENISYTIPSGVTKIGDGAFIACQYLNSVVISDSVITIDWNAFTSCKNLASINIGNNVEEIEDYAFANCTSLTSVTFPNSVKEIGCEAFSNCTNLKSVLIGDDINYLWYHAFYGCTNLLDVTILVNTIPDEGIFLYDDVFEDCPNLTIHGYKNSVVEEYANDNRLKFVALEETVPFGDANGDGLVNAKDRMLLTRYLAKWSGYEDINMTAADVNNDGAINAKDRMILTRHLAKWQGYETLSIL</sequence>
<dbReference type="Pfam" id="PF13306">
    <property type="entry name" value="LRR_5"/>
    <property type="match status" value="4"/>
</dbReference>
<dbReference type="InterPro" id="IPR016134">
    <property type="entry name" value="Dockerin_dom"/>
</dbReference>
<feature type="signal peptide" evidence="1">
    <location>
        <begin position="1"/>
        <end position="30"/>
    </location>
</feature>
<proteinExistence type="predicted"/>
<feature type="domain" description="Dockerin" evidence="2">
    <location>
        <begin position="1305"/>
        <end position="1372"/>
    </location>
</feature>
<reference evidence="3 4" key="1">
    <citation type="submission" date="2020-08" db="EMBL/GenBank/DDBJ databases">
        <title>Genome public.</title>
        <authorList>
            <person name="Liu C."/>
            <person name="Sun Q."/>
        </authorList>
    </citation>
    <scope>NUCLEOTIDE SEQUENCE [LARGE SCALE GENOMIC DNA]</scope>
    <source>
        <strain evidence="3 4">NSJ-71</strain>
    </source>
</reference>
<dbReference type="SUPFAM" id="SSF52058">
    <property type="entry name" value="L domain-like"/>
    <property type="match status" value="1"/>
</dbReference>
<dbReference type="PROSITE" id="PS00448">
    <property type="entry name" value="CLOS_CELLULOSOME_RPT"/>
    <property type="match status" value="1"/>
</dbReference>